<comment type="cofactor">
    <cofactor evidence="1">
        <name>Mn(2+)</name>
        <dbReference type="ChEBI" id="CHEBI:29035"/>
    </cofactor>
</comment>
<dbReference type="Gene3D" id="3.90.230.10">
    <property type="entry name" value="Creatinase/methionine aminopeptidase superfamily"/>
    <property type="match status" value="1"/>
</dbReference>
<dbReference type="Gene3D" id="3.40.350.10">
    <property type="entry name" value="Creatinase/prolidase N-terminal domain"/>
    <property type="match status" value="1"/>
</dbReference>
<dbReference type="InterPro" id="IPR029149">
    <property type="entry name" value="Creatin/AminoP/Spt16_N"/>
</dbReference>
<dbReference type="GO" id="GO:0030145">
    <property type="term" value="F:manganese ion binding"/>
    <property type="evidence" value="ECO:0007669"/>
    <property type="project" value="InterPro"/>
</dbReference>
<organism evidence="7 8">
    <name type="scientific">Cymbomonas tetramitiformis</name>
    <dbReference type="NCBI Taxonomy" id="36881"/>
    <lineage>
        <taxon>Eukaryota</taxon>
        <taxon>Viridiplantae</taxon>
        <taxon>Chlorophyta</taxon>
        <taxon>Pyramimonadophyceae</taxon>
        <taxon>Pyramimonadales</taxon>
        <taxon>Pyramimonadaceae</taxon>
        <taxon>Cymbomonas</taxon>
    </lineage>
</organism>
<comment type="caution">
    <text evidence="7">The sequence shown here is derived from an EMBL/GenBank/DDBJ whole genome shotgun (WGS) entry which is preliminary data.</text>
</comment>
<comment type="similarity">
    <text evidence="5">Belongs to the peptidase M24B family.</text>
</comment>
<dbReference type="Proteomes" id="UP001190700">
    <property type="component" value="Unassembled WGS sequence"/>
</dbReference>
<keyword evidence="8" id="KW-1185">Reference proteome</keyword>
<dbReference type="InterPro" id="IPR036005">
    <property type="entry name" value="Creatinase/aminopeptidase-like"/>
</dbReference>
<dbReference type="InterPro" id="IPR001131">
    <property type="entry name" value="Peptidase_M24B_aminopep-P_CS"/>
</dbReference>
<name>A0AAE0FQD4_9CHLO</name>
<dbReference type="EMBL" id="LGRX02015593">
    <property type="protein sequence ID" value="KAK3263271.1"/>
    <property type="molecule type" value="Genomic_DNA"/>
</dbReference>
<accession>A0AAE0FQD4</accession>
<evidence type="ECO:0000259" key="6">
    <source>
        <dbReference type="SMART" id="SM01011"/>
    </source>
</evidence>
<dbReference type="InterPro" id="IPR007865">
    <property type="entry name" value="Aminopep_P_N"/>
</dbReference>
<evidence type="ECO:0000256" key="3">
    <source>
        <dbReference type="ARBA" id="ARBA00022801"/>
    </source>
</evidence>
<dbReference type="Pfam" id="PF05195">
    <property type="entry name" value="AMP_N"/>
    <property type="match status" value="1"/>
</dbReference>
<dbReference type="PANTHER" id="PTHR43226:SF1">
    <property type="entry name" value="XAA-PRO DIPEPTIDASE"/>
    <property type="match status" value="1"/>
</dbReference>
<dbReference type="PANTHER" id="PTHR43226">
    <property type="entry name" value="XAA-PRO AMINOPEPTIDASE 3"/>
    <property type="match status" value="1"/>
</dbReference>
<dbReference type="InterPro" id="IPR052433">
    <property type="entry name" value="X-Pro_dipept-like"/>
</dbReference>
<dbReference type="CDD" id="cd01087">
    <property type="entry name" value="Prolidase"/>
    <property type="match status" value="1"/>
</dbReference>
<dbReference type="Pfam" id="PF00557">
    <property type="entry name" value="Peptidase_M24"/>
    <property type="match status" value="1"/>
</dbReference>
<evidence type="ECO:0000256" key="5">
    <source>
        <dbReference type="RuleBase" id="RU000590"/>
    </source>
</evidence>
<dbReference type="SMART" id="SM01011">
    <property type="entry name" value="AMP_N"/>
    <property type="match status" value="1"/>
</dbReference>
<dbReference type="GO" id="GO:0006508">
    <property type="term" value="P:proteolysis"/>
    <property type="evidence" value="ECO:0007669"/>
    <property type="project" value="TreeGrafter"/>
</dbReference>
<evidence type="ECO:0000256" key="4">
    <source>
        <dbReference type="ARBA" id="ARBA00023211"/>
    </source>
</evidence>
<dbReference type="PROSITE" id="PS00491">
    <property type="entry name" value="PROLINE_PEPTIDASE"/>
    <property type="match status" value="1"/>
</dbReference>
<dbReference type="SUPFAM" id="SSF53092">
    <property type="entry name" value="Creatinase/prolidase N-terminal domain"/>
    <property type="match status" value="1"/>
</dbReference>
<feature type="domain" description="Aminopeptidase P N-terminal" evidence="6">
    <location>
        <begin position="57"/>
        <end position="180"/>
    </location>
</feature>
<proteinExistence type="inferred from homology"/>
<dbReference type="GO" id="GO:0070006">
    <property type="term" value="F:metalloaminopeptidase activity"/>
    <property type="evidence" value="ECO:0007669"/>
    <property type="project" value="InterPro"/>
</dbReference>
<evidence type="ECO:0000313" key="7">
    <source>
        <dbReference type="EMBL" id="KAK3263271.1"/>
    </source>
</evidence>
<evidence type="ECO:0000256" key="1">
    <source>
        <dbReference type="ARBA" id="ARBA00001936"/>
    </source>
</evidence>
<evidence type="ECO:0000256" key="2">
    <source>
        <dbReference type="ARBA" id="ARBA00022723"/>
    </source>
</evidence>
<evidence type="ECO:0000313" key="8">
    <source>
        <dbReference type="Proteomes" id="UP001190700"/>
    </source>
</evidence>
<dbReference type="SUPFAM" id="SSF55920">
    <property type="entry name" value="Creatinase/aminopeptidase"/>
    <property type="match status" value="1"/>
</dbReference>
<keyword evidence="3" id="KW-0378">Hydrolase</keyword>
<dbReference type="AlphaFoldDB" id="A0AAE0FQD4"/>
<reference evidence="7 8" key="1">
    <citation type="journal article" date="2015" name="Genome Biol. Evol.">
        <title>Comparative Genomics of a Bacterivorous Green Alga Reveals Evolutionary Causalities and Consequences of Phago-Mixotrophic Mode of Nutrition.</title>
        <authorList>
            <person name="Burns J.A."/>
            <person name="Paasch A."/>
            <person name="Narechania A."/>
            <person name="Kim E."/>
        </authorList>
    </citation>
    <scope>NUCLEOTIDE SEQUENCE [LARGE SCALE GENOMIC DNA]</scope>
    <source>
        <strain evidence="7 8">PLY_AMNH</strain>
    </source>
</reference>
<keyword evidence="4" id="KW-0464">Manganese</keyword>
<sequence>MLGLQTMNTMQGQAMHVRAAMCSSHSARKRSRHSRCFAQQALTLEHLPDTDGATWRPTLRRRFIESLPEGGVVYLRGGTAQTRNGRDGHTSFRQESNFLYLTGVTVPNYECILETDSGRITLLAPDVSPEMAVWTGSGPTLEDLAERYGMDACIPCSEASRVLAAAKADRVYTLDNVELPDGCTLEVDTTHVKKALAECRTYKCAEEIDCLQHANDVSGQAHVAMWQNCTPGVYEYQLEAVFGQYTMHQGLRHFGYPCIVGSGQNSAILHYDRNTKQVADGDLVLVDAGAEWGGYTADITRTFPANGQFSPMQRDLYQAVLGIQESSLAMIQPGAKWETVGFEARRTATRYLIDLGLLTGTVDELMDIDASRLFFPHGLGHLLGLEVHDVGVAGPVPEVLKEGMVVTCEPGIYFIDPILQPALEDPTYQPYLQKDQLESFRHVGGVRIEDDVALTSDGVRNLTSAPKRMEDIEALMMD</sequence>
<keyword evidence="2 5" id="KW-0479">Metal-binding</keyword>
<dbReference type="InterPro" id="IPR000994">
    <property type="entry name" value="Pept_M24"/>
</dbReference>
<gene>
    <name evidence="7" type="ORF">CYMTET_27913</name>
</gene>
<protein>
    <recommendedName>
        <fullName evidence="6">Aminopeptidase P N-terminal domain-containing protein</fullName>
    </recommendedName>
</protein>